<organism evidence="1 2">
    <name type="scientific">Streptococcus sanguinis</name>
    <dbReference type="NCBI Taxonomy" id="1305"/>
    <lineage>
        <taxon>Bacteria</taxon>
        <taxon>Bacillati</taxon>
        <taxon>Bacillota</taxon>
        <taxon>Bacilli</taxon>
        <taxon>Lactobacillales</taxon>
        <taxon>Streptococcaceae</taxon>
        <taxon>Streptococcus</taxon>
    </lineage>
</organism>
<dbReference type="InterPro" id="IPR029033">
    <property type="entry name" value="His_PPase_superfam"/>
</dbReference>
<name>A0ABD7JNI9_STRSA</name>
<dbReference type="Proteomes" id="UP000280549">
    <property type="component" value="Unassembled WGS sequence"/>
</dbReference>
<gene>
    <name evidence="1" type="ORF">D8881_03585</name>
</gene>
<accession>A0ABD7JNI9</accession>
<dbReference type="Gene3D" id="3.40.50.1240">
    <property type="entry name" value="Phosphoglycerate mutase-like"/>
    <property type="match status" value="1"/>
</dbReference>
<dbReference type="SUPFAM" id="SSF53254">
    <property type="entry name" value="Phosphoglycerate mutase-like"/>
    <property type="match status" value="1"/>
</dbReference>
<evidence type="ECO:0000313" key="1">
    <source>
        <dbReference type="EMBL" id="RSI26533.1"/>
    </source>
</evidence>
<dbReference type="InterPro" id="IPR013078">
    <property type="entry name" value="His_Pase_superF_clade-1"/>
</dbReference>
<dbReference type="Pfam" id="PF00300">
    <property type="entry name" value="His_Phos_1"/>
    <property type="match status" value="1"/>
</dbReference>
<dbReference type="EMBL" id="RJMR01000002">
    <property type="protein sequence ID" value="RSI26533.1"/>
    <property type="molecule type" value="Genomic_DNA"/>
</dbReference>
<protein>
    <submittedName>
        <fullName evidence="1">Uncharacterized protein</fullName>
    </submittedName>
</protein>
<dbReference type="AlphaFoldDB" id="A0ABD7JNI9"/>
<comment type="caution">
    <text evidence="1">The sequence shown here is derived from an EMBL/GenBank/DDBJ whole genome shotgun (WGS) entry which is preliminary data.</text>
</comment>
<evidence type="ECO:0000313" key="2">
    <source>
        <dbReference type="Proteomes" id="UP000280549"/>
    </source>
</evidence>
<proteinExistence type="predicted"/>
<sequence length="90" mass="10248">MTYGGESQEQVQARMAATILQLMQETDGQSVLMVSHGGAMANFARAWQKNWRLDDLGHMTNCGILKFTFENDQFYLEEAIGHDFSEWEGK</sequence>
<reference evidence="1 2" key="1">
    <citation type="submission" date="2018-11" db="EMBL/GenBank/DDBJ databases">
        <title>Species Designations Belie Phenotypic and Genotypic Heterogeneity in Oral Streptococci.</title>
        <authorList>
            <person name="Velsko I."/>
        </authorList>
    </citation>
    <scope>NUCLEOTIDE SEQUENCE [LARGE SCALE GENOMIC DNA]</scope>
    <source>
        <strain evidence="1 2">BCC20</strain>
    </source>
</reference>